<comment type="caution">
    <text evidence="2">The sequence shown here is derived from an EMBL/GenBank/DDBJ whole genome shotgun (WGS) entry which is preliminary data.</text>
</comment>
<dbReference type="EMBL" id="JAIWYP010000001">
    <property type="protein sequence ID" value="KAH3888695.1"/>
    <property type="molecule type" value="Genomic_DNA"/>
</dbReference>
<sequence>MVDSGLLQIDDPVHLECLRFCFIPLIHHALNYFTHLWNSHRIRQQRHMEAPNGIPTEMYYLPEAYGT</sequence>
<evidence type="ECO:0000259" key="1">
    <source>
        <dbReference type="Pfam" id="PF24764"/>
    </source>
</evidence>
<dbReference type="AlphaFoldDB" id="A0A9D4N3Z5"/>
<reference evidence="2" key="1">
    <citation type="journal article" date="2019" name="bioRxiv">
        <title>The Genome of the Zebra Mussel, Dreissena polymorpha: A Resource for Invasive Species Research.</title>
        <authorList>
            <person name="McCartney M.A."/>
            <person name="Auch B."/>
            <person name="Kono T."/>
            <person name="Mallez S."/>
            <person name="Zhang Y."/>
            <person name="Obille A."/>
            <person name="Becker A."/>
            <person name="Abrahante J.E."/>
            <person name="Garbe J."/>
            <person name="Badalamenti J.P."/>
            <person name="Herman A."/>
            <person name="Mangelson H."/>
            <person name="Liachko I."/>
            <person name="Sullivan S."/>
            <person name="Sone E.D."/>
            <person name="Koren S."/>
            <person name="Silverstein K.A.T."/>
            <person name="Beckman K.B."/>
            <person name="Gohl D.M."/>
        </authorList>
    </citation>
    <scope>NUCLEOTIDE SEQUENCE</scope>
    <source>
        <strain evidence="2">Duluth1</strain>
        <tissue evidence="2">Whole animal</tissue>
    </source>
</reference>
<dbReference type="Pfam" id="PF24764">
    <property type="entry name" value="rva_4"/>
    <property type="match status" value="1"/>
</dbReference>
<evidence type="ECO:0000313" key="2">
    <source>
        <dbReference type="EMBL" id="KAH3888695.1"/>
    </source>
</evidence>
<proteinExistence type="predicted"/>
<name>A0A9D4N3Z5_DREPO</name>
<dbReference type="InterPro" id="IPR058913">
    <property type="entry name" value="Integrase_dom_put"/>
</dbReference>
<gene>
    <name evidence="2" type="ORF">DPMN_012735</name>
</gene>
<accession>A0A9D4N3Z5</accession>
<reference evidence="2" key="2">
    <citation type="submission" date="2020-11" db="EMBL/GenBank/DDBJ databases">
        <authorList>
            <person name="McCartney M.A."/>
            <person name="Auch B."/>
            <person name="Kono T."/>
            <person name="Mallez S."/>
            <person name="Becker A."/>
            <person name="Gohl D.M."/>
            <person name="Silverstein K.A.T."/>
            <person name="Koren S."/>
            <person name="Bechman K.B."/>
            <person name="Herman A."/>
            <person name="Abrahante J.E."/>
            <person name="Garbe J."/>
        </authorList>
    </citation>
    <scope>NUCLEOTIDE SEQUENCE</scope>
    <source>
        <strain evidence="2">Duluth1</strain>
        <tissue evidence="2">Whole animal</tissue>
    </source>
</reference>
<feature type="domain" description="Integrase core" evidence="1">
    <location>
        <begin position="2"/>
        <end position="51"/>
    </location>
</feature>
<keyword evidence="3" id="KW-1185">Reference proteome</keyword>
<evidence type="ECO:0000313" key="3">
    <source>
        <dbReference type="Proteomes" id="UP000828390"/>
    </source>
</evidence>
<protein>
    <recommendedName>
        <fullName evidence="1">Integrase core domain-containing protein</fullName>
    </recommendedName>
</protein>
<organism evidence="2 3">
    <name type="scientific">Dreissena polymorpha</name>
    <name type="common">Zebra mussel</name>
    <name type="synonym">Mytilus polymorpha</name>
    <dbReference type="NCBI Taxonomy" id="45954"/>
    <lineage>
        <taxon>Eukaryota</taxon>
        <taxon>Metazoa</taxon>
        <taxon>Spiralia</taxon>
        <taxon>Lophotrochozoa</taxon>
        <taxon>Mollusca</taxon>
        <taxon>Bivalvia</taxon>
        <taxon>Autobranchia</taxon>
        <taxon>Heteroconchia</taxon>
        <taxon>Euheterodonta</taxon>
        <taxon>Imparidentia</taxon>
        <taxon>Neoheterodontei</taxon>
        <taxon>Myida</taxon>
        <taxon>Dreissenoidea</taxon>
        <taxon>Dreissenidae</taxon>
        <taxon>Dreissena</taxon>
    </lineage>
</organism>
<dbReference type="Proteomes" id="UP000828390">
    <property type="component" value="Unassembled WGS sequence"/>
</dbReference>